<keyword evidence="2" id="KW-0472">Membrane</keyword>
<feature type="region of interest" description="Disordered" evidence="1">
    <location>
        <begin position="1"/>
        <end position="66"/>
    </location>
</feature>
<name>A0A6C0I376_9ZZZZ</name>
<organism evidence="4">
    <name type="scientific">viral metagenome</name>
    <dbReference type="NCBI Taxonomy" id="1070528"/>
    <lineage>
        <taxon>unclassified sequences</taxon>
        <taxon>metagenomes</taxon>
        <taxon>organismal metagenomes</taxon>
    </lineage>
</organism>
<protein>
    <recommendedName>
        <fullName evidence="3">Minor capsid protein P9 transmembrane helices domain-containing protein</fullName>
    </recommendedName>
</protein>
<keyword evidence="2" id="KW-1133">Transmembrane helix</keyword>
<evidence type="ECO:0000256" key="2">
    <source>
        <dbReference type="SAM" id="Phobius"/>
    </source>
</evidence>
<dbReference type="EMBL" id="MN740080">
    <property type="protein sequence ID" value="QHT87040.1"/>
    <property type="molecule type" value="Genomic_DNA"/>
</dbReference>
<reference evidence="4" key="1">
    <citation type="journal article" date="2020" name="Nature">
        <title>Giant virus diversity and host interactions through global metagenomics.</title>
        <authorList>
            <person name="Schulz F."/>
            <person name="Roux S."/>
            <person name="Paez-Espino D."/>
            <person name="Jungbluth S."/>
            <person name="Walsh D.A."/>
            <person name="Denef V.J."/>
            <person name="McMahon K.D."/>
            <person name="Konstantinidis K.T."/>
            <person name="Eloe-Fadrosh E.A."/>
            <person name="Kyrpides N.C."/>
            <person name="Woyke T."/>
        </authorList>
    </citation>
    <scope>NUCLEOTIDE SEQUENCE</scope>
    <source>
        <strain evidence="4">GVMAG-M-3300023184-18</strain>
    </source>
</reference>
<sequence length="305" mass="33550">MTTTASNTTLTQAASNVSNNVSANDATSRSVSVNDNSGNSGSNNGGENKSNSANSPNSSDSPPPSLTATQFWIYQPSVLLDKNDITDLWPMPLMSVEQKLNAITRLVLLLTVLGFLVTKNINIIFTGFITLAIFVILYNTQYNLNTSSNSSDGANANASKKEGFVNSQMYNMLKPHLTTPTIQNPMMNVLLPEISYNPTRDQAAPAYNPEVEKEINHSTEGYVVLDFEPRNMTEAEKLRKKLFADLGDKYEFDDSMRTFYTNPNTTIPNDQKGFAEFCFGDMISCKQGNEFACQRFNPVIGGVLN</sequence>
<evidence type="ECO:0000313" key="4">
    <source>
        <dbReference type="EMBL" id="QHT87040.1"/>
    </source>
</evidence>
<evidence type="ECO:0000259" key="3">
    <source>
        <dbReference type="Pfam" id="PF19066"/>
    </source>
</evidence>
<dbReference type="Pfam" id="PF19066">
    <property type="entry name" value="P9_TM"/>
    <property type="match status" value="1"/>
</dbReference>
<dbReference type="InterPro" id="IPR043915">
    <property type="entry name" value="P9_TM"/>
</dbReference>
<feature type="domain" description="Minor capsid protein P9 transmembrane helices" evidence="3">
    <location>
        <begin position="71"/>
        <end position="138"/>
    </location>
</feature>
<feature type="compositionally biased region" description="Low complexity" evidence="1">
    <location>
        <begin position="1"/>
        <end position="60"/>
    </location>
</feature>
<feature type="transmembrane region" description="Helical" evidence="2">
    <location>
        <begin position="100"/>
        <end position="117"/>
    </location>
</feature>
<keyword evidence="2" id="KW-0812">Transmembrane</keyword>
<accession>A0A6C0I376</accession>
<proteinExistence type="predicted"/>
<evidence type="ECO:0000256" key="1">
    <source>
        <dbReference type="SAM" id="MobiDB-lite"/>
    </source>
</evidence>
<dbReference type="AlphaFoldDB" id="A0A6C0I376"/>